<dbReference type="OrthoDB" id="10606918at2759"/>
<keyword evidence="2" id="KW-1185">Reference proteome</keyword>
<name>A0A812LMK8_9DINO</name>
<comment type="caution">
    <text evidence="1">The sequence shown here is derived from an EMBL/GenBank/DDBJ whole genome shotgun (WGS) entry which is preliminary data.</text>
</comment>
<evidence type="ECO:0000313" key="1">
    <source>
        <dbReference type="EMBL" id="CAE7250061.1"/>
    </source>
</evidence>
<evidence type="ECO:0000313" key="2">
    <source>
        <dbReference type="Proteomes" id="UP000604046"/>
    </source>
</evidence>
<dbReference type="AlphaFoldDB" id="A0A812LMK8"/>
<accession>A0A812LMK8</accession>
<proteinExistence type="predicted"/>
<organism evidence="1 2">
    <name type="scientific">Symbiodinium natans</name>
    <dbReference type="NCBI Taxonomy" id="878477"/>
    <lineage>
        <taxon>Eukaryota</taxon>
        <taxon>Sar</taxon>
        <taxon>Alveolata</taxon>
        <taxon>Dinophyceae</taxon>
        <taxon>Suessiales</taxon>
        <taxon>Symbiodiniaceae</taxon>
        <taxon>Symbiodinium</taxon>
    </lineage>
</organism>
<dbReference type="EMBL" id="CAJNDS010001158">
    <property type="protein sequence ID" value="CAE7250061.1"/>
    <property type="molecule type" value="Genomic_DNA"/>
</dbReference>
<reference evidence="1" key="1">
    <citation type="submission" date="2021-02" db="EMBL/GenBank/DDBJ databases">
        <authorList>
            <person name="Dougan E. K."/>
            <person name="Rhodes N."/>
            <person name="Thang M."/>
            <person name="Chan C."/>
        </authorList>
    </citation>
    <scope>NUCLEOTIDE SEQUENCE</scope>
</reference>
<sequence length="773" mass="86855">MLQTQGGFSSESQVRAKSEWLNLRGGGYVFLEYWAESGRISNGIDLFFPKFAEVQGAVIFAQQGVTKRYDFSANSGQKTVLFHGAVPDAELVVEIKEVTRPKISGPTVGTEEFSWNPGAFPDADGVEMTSQSFEMKDGGYFFIVYHSGFRRQIKYFKFDFPSWIDLNATATVTAQGVRKQYVISERNTYVQLRGAILVSEITLAIESVVRPIVHDPAKFVWEPTEGFPTEPDQEIVSDRYNMKEGGYYFIKYFAEGHYNSNRFSFDFPGWLKVAGTATVVAQGISKQFPVSCDDGTTVLKLYGAKRVSKLTLVINEVVMPELNVTGPGKEEFVWMPSREFPTEGQLVSDRYNMKEGGYYFIKYFADDRYGPNRFTFDFPGWLKVAGTATVVAQGISKQFPVRCNDGYTTLKVYGSKRISKLTFVIDEAVMPELNVTDSGKEEFVWKPSGEFPTEGQLVSDRYNMKEGGYYFIKYLADDSYGPNRFRFDFPGWLKVAGTATVVAQGISKQFPVSCNDGYTTLKVYGSKRISKLTVVIDEAVMPELNVTDSGKEEFVWKPSSEFPTEGQLMSDRYNLKEGGYYFIKYFADDSYGPNRFRFDFPGGLKVAGTATVVAQGISKQFPVSCNDGYTTLKVYGSKRISKLTFVIDEAVMPELNVTDSGKEEFVWKPSGEFPTEGQLVSDRYNMKEGGYYFIKYFADDRYGPNRFRFDFPGWLKVAGAATVVAQGISKQFPVSCDDGYTTLKVYGSKRISKLTFVIDEAVMPELNVTIATT</sequence>
<protein>
    <submittedName>
        <fullName evidence="1">Uncharacterized protein</fullName>
    </submittedName>
</protein>
<dbReference type="Proteomes" id="UP000604046">
    <property type="component" value="Unassembled WGS sequence"/>
</dbReference>
<gene>
    <name evidence="1" type="ORF">SNAT2548_LOCUS12256</name>
</gene>